<dbReference type="GO" id="GO:0017070">
    <property type="term" value="F:U6 snRNA binding"/>
    <property type="evidence" value="ECO:0007669"/>
    <property type="project" value="TreeGrafter"/>
</dbReference>
<proteinExistence type="predicted"/>
<keyword evidence="1 3" id="KW-0853">WD repeat</keyword>
<evidence type="ECO:0000256" key="3">
    <source>
        <dbReference type="PROSITE-ProRule" id="PRU00221"/>
    </source>
</evidence>
<evidence type="ECO:0000313" key="6">
    <source>
        <dbReference type="Proteomes" id="UP000023152"/>
    </source>
</evidence>
<name>X6NYY4_RETFI</name>
<gene>
    <name evidence="5" type="ORF">RFI_06071</name>
</gene>
<reference evidence="5 6" key="1">
    <citation type="journal article" date="2013" name="Curr. Biol.">
        <title>The Genome of the Foraminiferan Reticulomyxa filosa.</title>
        <authorList>
            <person name="Glockner G."/>
            <person name="Hulsmann N."/>
            <person name="Schleicher M."/>
            <person name="Noegel A.A."/>
            <person name="Eichinger L."/>
            <person name="Gallinger C."/>
            <person name="Pawlowski J."/>
            <person name="Sierra R."/>
            <person name="Euteneuer U."/>
            <person name="Pillet L."/>
            <person name="Moustafa A."/>
            <person name="Platzer M."/>
            <person name="Groth M."/>
            <person name="Szafranski K."/>
            <person name="Schliwa M."/>
        </authorList>
    </citation>
    <scope>NUCLEOTIDE SEQUENCE [LARGE SCALE GENOMIC DNA]</scope>
</reference>
<dbReference type="InterPro" id="IPR001680">
    <property type="entry name" value="WD40_rpt"/>
</dbReference>
<evidence type="ECO:0000256" key="4">
    <source>
        <dbReference type="SAM" id="Phobius"/>
    </source>
</evidence>
<dbReference type="PRINTS" id="PR00320">
    <property type="entry name" value="GPROTEINBRPT"/>
</dbReference>
<dbReference type="CDD" id="cd00200">
    <property type="entry name" value="WD40"/>
    <property type="match status" value="1"/>
</dbReference>
<keyword evidence="4" id="KW-1133">Transmembrane helix</keyword>
<dbReference type="GO" id="GO:0030621">
    <property type="term" value="F:U4 snRNA binding"/>
    <property type="evidence" value="ECO:0007669"/>
    <property type="project" value="TreeGrafter"/>
</dbReference>
<dbReference type="PROSITE" id="PS50082">
    <property type="entry name" value="WD_REPEATS_2"/>
    <property type="match status" value="5"/>
</dbReference>
<evidence type="ECO:0000313" key="5">
    <source>
        <dbReference type="EMBL" id="ETO31049.1"/>
    </source>
</evidence>
<keyword evidence="6" id="KW-1185">Reference proteome</keyword>
<feature type="transmembrane region" description="Helical" evidence="4">
    <location>
        <begin position="77"/>
        <end position="97"/>
    </location>
</feature>
<dbReference type="EMBL" id="ASPP01005160">
    <property type="protein sequence ID" value="ETO31049.1"/>
    <property type="molecule type" value="Genomic_DNA"/>
</dbReference>
<organism evidence="5 6">
    <name type="scientific">Reticulomyxa filosa</name>
    <dbReference type="NCBI Taxonomy" id="46433"/>
    <lineage>
        <taxon>Eukaryota</taxon>
        <taxon>Sar</taxon>
        <taxon>Rhizaria</taxon>
        <taxon>Retaria</taxon>
        <taxon>Foraminifera</taxon>
        <taxon>Monothalamids</taxon>
        <taxon>Reticulomyxidae</taxon>
        <taxon>Reticulomyxa</taxon>
    </lineage>
</organism>
<dbReference type="SMART" id="SM00320">
    <property type="entry name" value="WD40"/>
    <property type="match status" value="5"/>
</dbReference>
<dbReference type="PANTHER" id="PTHR19846">
    <property type="entry name" value="WD40 REPEAT PROTEIN"/>
    <property type="match status" value="1"/>
</dbReference>
<dbReference type="InterPro" id="IPR020472">
    <property type="entry name" value="WD40_PAC1"/>
</dbReference>
<protein>
    <submittedName>
        <fullName evidence="5">Uncharacterized protein</fullName>
    </submittedName>
</protein>
<dbReference type="InterPro" id="IPR015943">
    <property type="entry name" value="WD40/YVTN_repeat-like_dom_sf"/>
</dbReference>
<comment type="caution">
    <text evidence="5">The sequence shown here is derived from an EMBL/GenBank/DDBJ whole genome shotgun (WGS) entry which is preliminary data.</text>
</comment>
<evidence type="ECO:0000256" key="1">
    <source>
        <dbReference type="ARBA" id="ARBA00022574"/>
    </source>
</evidence>
<dbReference type="PANTHER" id="PTHR19846:SF0">
    <property type="entry name" value="PRE-MRNA PROCESSING FACTOR 4"/>
    <property type="match status" value="1"/>
</dbReference>
<feature type="transmembrane region" description="Helical" evidence="4">
    <location>
        <begin position="127"/>
        <end position="144"/>
    </location>
</feature>
<dbReference type="InterPro" id="IPR019775">
    <property type="entry name" value="WD40_repeat_CS"/>
</dbReference>
<feature type="repeat" description="WD" evidence="3">
    <location>
        <begin position="384"/>
        <end position="434"/>
    </location>
</feature>
<dbReference type="Proteomes" id="UP000023152">
    <property type="component" value="Unassembled WGS sequence"/>
</dbReference>
<feature type="repeat" description="WD" evidence="3">
    <location>
        <begin position="308"/>
        <end position="334"/>
    </location>
</feature>
<dbReference type="Pfam" id="PF00400">
    <property type="entry name" value="WD40"/>
    <property type="match status" value="5"/>
</dbReference>
<dbReference type="SUPFAM" id="SSF50978">
    <property type="entry name" value="WD40 repeat-like"/>
    <property type="match status" value="2"/>
</dbReference>
<dbReference type="GO" id="GO:0046540">
    <property type="term" value="C:U4/U6 x U5 tri-snRNP complex"/>
    <property type="evidence" value="ECO:0007669"/>
    <property type="project" value="TreeGrafter"/>
</dbReference>
<dbReference type="GO" id="GO:0000398">
    <property type="term" value="P:mRNA splicing, via spliceosome"/>
    <property type="evidence" value="ECO:0007669"/>
    <property type="project" value="TreeGrafter"/>
</dbReference>
<dbReference type="Gene3D" id="2.130.10.10">
    <property type="entry name" value="YVTN repeat-like/Quinoprotein amine dehydrogenase"/>
    <property type="match status" value="3"/>
</dbReference>
<accession>X6NYY4</accession>
<keyword evidence="4" id="KW-0472">Membrane</keyword>
<dbReference type="InterPro" id="IPR036322">
    <property type="entry name" value="WD40_repeat_dom_sf"/>
</dbReference>
<evidence type="ECO:0000256" key="2">
    <source>
        <dbReference type="ARBA" id="ARBA00022737"/>
    </source>
</evidence>
<sequence length="530" mass="61138">MFNNLDFSLYGILHYTVFVCICKPAAITIQCNSGAIDTRVLVHRSIKLHTFFFYVISKLAERMTTLTNERQISTQQSLVSFFLIFPKGVVFVLLQCISKEEEIQIVIAHWIRTLNIKLGWISDFDKLVVNYVMFICFAATTFMFDSFCQSSKLLKTFTGHTVWVNSVDCSIFDNCQLICAGSDDHTVRVWNVENSEQIRSFDKHSNAVYFVKFSLYHYHKYRHDQQLQIFKEHTECITGIEFSPFNGGRYLCSGSADRTIRLWDVETSKSLHVFNGHEDSVWCVDISPLQNNNKNNNESNSIGVIGGNGYTFCSGSFDNTIRIWDIETTEQSIVLKGHSDTVRSVKYGSNELGIIGGTNTILSGSIDKIVRLWDIRSGQQIQAFIGHTDGVWAIDYSPFVHNVEVGVMSNVICSGSADNTIRFWDIRSNKNTLYIINGDKEDNGIYCLKFLQLKKKNKKIASYKYDQFSARKINIFSNFFKNTYNLQYFKFHLIFFSNYNFFILHHYIIFNDFSKFFFLICECCVFIVCV</sequence>
<feature type="repeat" description="WD" evidence="3">
    <location>
        <begin position="335"/>
        <end position="383"/>
    </location>
</feature>
<dbReference type="AlphaFoldDB" id="X6NYY4"/>
<dbReference type="PROSITE" id="PS50294">
    <property type="entry name" value="WD_REPEATS_REGION"/>
    <property type="match status" value="3"/>
</dbReference>
<keyword evidence="4" id="KW-0812">Transmembrane</keyword>
<feature type="repeat" description="WD" evidence="3">
    <location>
        <begin position="157"/>
        <end position="200"/>
    </location>
</feature>
<dbReference type="PROSITE" id="PS00678">
    <property type="entry name" value="WD_REPEATS_1"/>
    <property type="match status" value="4"/>
</dbReference>
<feature type="repeat" description="WD" evidence="3">
    <location>
        <begin position="230"/>
        <end position="273"/>
    </location>
</feature>
<keyword evidence="2" id="KW-0677">Repeat</keyword>
<feature type="transmembrane region" description="Helical" evidence="4">
    <location>
        <begin position="12"/>
        <end position="29"/>
    </location>
</feature>